<feature type="compositionally biased region" description="Acidic residues" evidence="1">
    <location>
        <begin position="227"/>
        <end position="237"/>
    </location>
</feature>
<reference evidence="2" key="1">
    <citation type="journal article" date="2018" name="BMC Genomics">
        <title>Comparative genomics of the wheat fungal pathogen Pyrenophora tritici-repentis reveals chromosomal variations and genome plasticity.</title>
        <authorList>
            <person name="Moolhuijzen P."/>
            <person name="See P.T."/>
            <person name="Hane J.K."/>
            <person name="Shi G."/>
            <person name="Liu Z."/>
            <person name="Oliver R.P."/>
            <person name="Moffat C.S."/>
        </authorList>
    </citation>
    <scope>NUCLEOTIDE SEQUENCE [LARGE SCALE GENOMIC DNA]</scope>
    <source>
        <strain evidence="2">M4</strain>
    </source>
</reference>
<dbReference type="OrthoDB" id="3907216at2759"/>
<feature type="compositionally biased region" description="Acidic residues" evidence="1">
    <location>
        <begin position="201"/>
        <end position="215"/>
    </location>
</feature>
<dbReference type="SUPFAM" id="SSF51316">
    <property type="entry name" value="Mss4-like"/>
    <property type="match status" value="1"/>
</dbReference>
<dbReference type="AlphaFoldDB" id="A0A2W1F5G4"/>
<evidence type="ECO:0000256" key="1">
    <source>
        <dbReference type="SAM" id="MobiDB-lite"/>
    </source>
</evidence>
<dbReference type="EMBL" id="NRDI02000025">
    <property type="protein sequence ID" value="KAI1508535.1"/>
    <property type="molecule type" value="Genomic_DNA"/>
</dbReference>
<evidence type="ECO:0008006" key="5">
    <source>
        <dbReference type="Google" id="ProtNLM"/>
    </source>
</evidence>
<dbReference type="Proteomes" id="UP000249757">
    <property type="component" value="Unassembled WGS sequence"/>
</dbReference>
<sequence>MATQTLHGSCACGRNRYVIEIPTQQAQLAELRYDNTSASRHHSANPLTLWFRVPLPWYTSATFAQFPDETRLSIKRSFVSPFTSHTRRQFCGYCGTQLSSWNERTRDEAEHISLTVGSLLDEDQELLGELGYLPSSSESSDDESTAAGPSPSHPARTTVARSGPQSRGAPWFEEIVRNTRLGRFKQQRGGHTESGVQVEWEVTEWTEGDDADDEGSATPSKRKIGDIDDGEDTEMRT</sequence>
<evidence type="ECO:0000313" key="2">
    <source>
        <dbReference type="EMBL" id="KAF7568999.1"/>
    </source>
</evidence>
<reference evidence="4" key="4">
    <citation type="journal article" date="2022" name="Microb. Genom.">
        <title>A global pangenome for the wheat fungal pathogen Pyrenophora tritici-repentis and prediction of effector protein structural homology.</title>
        <authorList>
            <person name="Moolhuijzen P.M."/>
            <person name="See P.T."/>
            <person name="Shi G."/>
            <person name="Powell H.R."/>
            <person name="Cockram J."/>
            <person name="Jorgensen L.N."/>
            <person name="Benslimane H."/>
            <person name="Strelkov S.E."/>
            <person name="Turner J."/>
            <person name="Liu Z."/>
            <person name="Moffat C.S."/>
        </authorList>
    </citation>
    <scope>NUCLEOTIDE SEQUENCE [LARGE SCALE GENOMIC DNA]</scope>
</reference>
<dbReference type="OMA" id="PWFEEMI"/>
<dbReference type="Gene3D" id="3.90.1590.10">
    <property type="entry name" value="glutathione-dependent formaldehyde- activating enzyme (gfa)"/>
    <property type="match status" value="1"/>
</dbReference>
<dbReference type="Proteomes" id="UP000245464">
    <property type="component" value="Chromosome 6"/>
</dbReference>
<comment type="caution">
    <text evidence="3">The sequence shown here is derived from an EMBL/GenBank/DDBJ whole genome shotgun (WGS) entry which is preliminary data.</text>
</comment>
<protein>
    <recommendedName>
        <fullName evidence="5">CENP-V/GFA domain-containing protein</fullName>
    </recommendedName>
</protein>
<reference evidence="3" key="2">
    <citation type="submission" date="2021-05" db="EMBL/GenBank/DDBJ databases">
        <authorList>
            <person name="Moolhuijzen P.M."/>
            <person name="Moffat C.S."/>
        </authorList>
    </citation>
    <scope>NUCLEOTIDE SEQUENCE</scope>
    <source>
        <strain evidence="3">86-124</strain>
    </source>
</reference>
<gene>
    <name evidence="3" type="ORF">Ptr86124_012487</name>
    <name evidence="2" type="ORF">PtrM4_114140</name>
</gene>
<accession>A0A2W1F5G4</accession>
<keyword evidence="4" id="KW-1185">Reference proteome</keyword>
<evidence type="ECO:0000313" key="3">
    <source>
        <dbReference type="EMBL" id="KAI1508535.1"/>
    </source>
</evidence>
<evidence type="ECO:0000313" key="4">
    <source>
        <dbReference type="Proteomes" id="UP000249757"/>
    </source>
</evidence>
<reference evidence="3" key="3">
    <citation type="journal article" date="2022" name="bioRxiv">
        <title>A global pangenome for the wheat fungal pathogen Pyrenophora tritici-repentis and prediction of effector protein structural homology.</title>
        <authorList>
            <person name="Moolhuijzen P."/>
            <person name="See P.T."/>
            <person name="Shi G."/>
            <person name="Powell H.R."/>
            <person name="Cockram J."/>
            <person name="Jorgensen L.N."/>
            <person name="Benslimane H."/>
            <person name="Strelkov S.E."/>
            <person name="Turner J."/>
            <person name="Liu Z."/>
            <person name="Moffat C.S."/>
        </authorList>
    </citation>
    <scope>NUCLEOTIDE SEQUENCE</scope>
    <source>
        <strain evidence="3">86-124</strain>
    </source>
</reference>
<name>A0A2W1F5G4_9PLEO</name>
<dbReference type="InterPro" id="IPR011057">
    <property type="entry name" value="Mss4-like_sf"/>
</dbReference>
<proteinExistence type="predicted"/>
<dbReference type="EMBL" id="NQIK02000006">
    <property type="protein sequence ID" value="KAF7568999.1"/>
    <property type="molecule type" value="Genomic_DNA"/>
</dbReference>
<feature type="region of interest" description="Disordered" evidence="1">
    <location>
        <begin position="132"/>
        <end position="237"/>
    </location>
</feature>
<organism evidence="3 4">
    <name type="scientific">Pyrenophora tritici-repentis</name>
    <dbReference type="NCBI Taxonomy" id="45151"/>
    <lineage>
        <taxon>Eukaryota</taxon>
        <taxon>Fungi</taxon>
        <taxon>Dikarya</taxon>
        <taxon>Ascomycota</taxon>
        <taxon>Pezizomycotina</taxon>
        <taxon>Dothideomycetes</taxon>
        <taxon>Pleosporomycetidae</taxon>
        <taxon>Pleosporales</taxon>
        <taxon>Pleosporineae</taxon>
        <taxon>Pleosporaceae</taxon>
        <taxon>Pyrenophora</taxon>
    </lineage>
</organism>